<dbReference type="Proteomes" id="UP001108240">
    <property type="component" value="Unplaced"/>
</dbReference>
<sequence>VILLMTWRRCRSFPNHSTGLAPFPRLSAPPHSSHTPIAPRRPGGTSETALYSPPPSSLRRGGPLTVTSGRSPPFPAPPHSTGWQQALAPWRTAPTPPLPHGRQPPLHIAGRRQRVRPSPATHSSPPPQASTAPDCYALLHGTADSPQRQGIFGSASLPSSRVSAPV</sequence>
<feature type="region of interest" description="Disordered" evidence="1">
    <location>
        <begin position="14"/>
        <end position="166"/>
    </location>
</feature>
<proteinExistence type="predicted"/>
<evidence type="ECO:0000256" key="1">
    <source>
        <dbReference type="SAM" id="MobiDB-lite"/>
    </source>
</evidence>
<reference evidence="2" key="1">
    <citation type="submission" date="2025-08" db="UniProtKB">
        <authorList>
            <consortium name="Ensembl"/>
        </authorList>
    </citation>
    <scope>IDENTIFICATION</scope>
</reference>
<keyword evidence="3" id="KW-1185">Reference proteome</keyword>
<name>A0A9J8B0X5_CYPCA</name>
<reference evidence="2" key="2">
    <citation type="submission" date="2025-09" db="UniProtKB">
        <authorList>
            <consortium name="Ensembl"/>
        </authorList>
    </citation>
    <scope>IDENTIFICATION</scope>
</reference>
<evidence type="ECO:0000313" key="2">
    <source>
        <dbReference type="Ensembl" id="ENSCCRP00000150433.1"/>
    </source>
</evidence>
<evidence type="ECO:0000313" key="3">
    <source>
        <dbReference type="Proteomes" id="UP001108240"/>
    </source>
</evidence>
<accession>A0A9J8B0X5</accession>
<feature type="compositionally biased region" description="Polar residues" evidence="1">
    <location>
        <begin position="156"/>
        <end position="166"/>
    </location>
</feature>
<organism evidence="2 3">
    <name type="scientific">Cyprinus carpio carpio</name>
    <dbReference type="NCBI Taxonomy" id="630221"/>
    <lineage>
        <taxon>Eukaryota</taxon>
        <taxon>Metazoa</taxon>
        <taxon>Chordata</taxon>
        <taxon>Craniata</taxon>
        <taxon>Vertebrata</taxon>
        <taxon>Euteleostomi</taxon>
        <taxon>Actinopterygii</taxon>
        <taxon>Neopterygii</taxon>
        <taxon>Teleostei</taxon>
        <taxon>Ostariophysi</taxon>
        <taxon>Cypriniformes</taxon>
        <taxon>Cyprinidae</taxon>
        <taxon>Cyprininae</taxon>
        <taxon>Cyprinus</taxon>
    </lineage>
</organism>
<dbReference type="Ensembl" id="ENSCCRT00000179732.1">
    <property type="protein sequence ID" value="ENSCCRP00000150433.1"/>
    <property type="gene ID" value="ENSCCRG00000067004.1"/>
</dbReference>
<protein>
    <submittedName>
        <fullName evidence="2">Uncharacterized protein</fullName>
    </submittedName>
</protein>
<dbReference type="AlphaFoldDB" id="A0A9J8B0X5"/>